<keyword evidence="2 3" id="KW-0802">TPR repeat</keyword>
<evidence type="ECO:0000256" key="2">
    <source>
        <dbReference type="ARBA" id="ARBA00022803"/>
    </source>
</evidence>
<feature type="domain" description="Glycosyltransferase RgtA/B/C/D-like" evidence="5">
    <location>
        <begin position="148"/>
        <end position="261"/>
    </location>
</feature>
<feature type="transmembrane region" description="Helical" evidence="4">
    <location>
        <begin position="113"/>
        <end position="133"/>
    </location>
</feature>
<evidence type="ECO:0000313" key="6">
    <source>
        <dbReference type="EMBL" id="SHJ81166.1"/>
    </source>
</evidence>
<dbReference type="PANTHER" id="PTHR44227:SF3">
    <property type="entry name" value="PROTEIN O-MANNOSYL-TRANSFERASE TMTC4"/>
    <property type="match status" value="1"/>
</dbReference>
<sequence length="633" mass="70913">MKTKPVPDAAPGGEASKAGPGGKGVYWGIAAFVLFPLLTLALYHGVLHGPMIFDDLAQIKNNFPLQQQNLDLKNILEGLKESRLAGRFAANFTLMINYRFGLLDPYGYHLVNLGIHAVTGILVFFLLRITLLLSGKGENFQEDRANLIAFLAALLWLVHPLGTQTTSYIVQRMNGLSTLFFAAALLSYIRGRMQDRRRYFLLCGLFFALSLGSKEIGLVLPVIIVIYEWYFFQDLDFAWLKRGLPWLGGAVLLGALAGVIYFDFHPVQGVMNYYGIRDFTPMERILTQFRVVLMYLTLIILPFPGRMNLEHDFPLSHSLFDPMSTFLSLLIILALLGAAAALAKKHRIVSFAILWYFATLALESSFIPIELVFEHRTYLPSMMVILALTLLLFQAMSSPRKAAAACVCAALLLSIGTVYRNRVWADNLVLMADCLKKSPNKTRVLQNYAAELSDDKVGRYGEAVVYYQRALKQDPDNVKCNIFLGALMARLGMLHQGAKHIQHGLALEPDNYKGLYQMGMLLMRANKPEEALAYFNKSVELEPRYAPAVHNLGLAYQVLGDQQKALQCIKRSIELAPADPRGHHNYAMLLKKMGDYKGAKRHLWLALEFAQKLGMDNNVSQARAELKALEGRT</sequence>
<feature type="transmembrane region" description="Helical" evidence="4">
    <location>
        <begin position="24"/>
        <end position="43"/>
    </location>
</feature>
<feature type="transmembrane region" description="Helical" evidence="4">
    <location>
        <begin position="323"/>
        <end position="342"/>
    </location>
</feature>
<reference evidence="7" key="1">
    <citation type="submission" date="2016-11" db="EMBL/GenBank/DDBJ databases">
        <authorList>
            <person name="Varghese N."/>
            <person name="Submissions S."/>
        </authorList>
    </citation>
    <scope>NUCLEOTIDE SEQUENCE [LARGE SCALE GENOMIC DNA]</scope>
    <source>
        <strain evidence="7">DSM 16219</strain>
    </source>
</reference>
<dbReference type="AlphaFoldDB" id="A0A1M6MCI3"/>
<name>A0A1M6MCI3_9BACT</name>
<dbReference type="SUPFAM" id="SSF48452">
    <property type="entry name" value="TPR-like"/>
    <property type="match status" value="1"/>
</dbReference>
<keyword evidence="4" id="KW-0812">Transmembrane</keyword>
<dbReference type="InterPro" id="IPR052346">
    <property type="entry name" value="O-mannosyl-transferase_TMTC"/>
</dbReference>
<organism evidence="6 7">
    <name type="scientific">Desulfatibacillum alkenivorans DSM 16219</name>
    <dbReference type="NCBI Taxonomy" id="1121393"/>
    <lineage>
        <taxon>Bacteria</taxon>
        <taxon>Pseudomonadati</taxon>
        <taxon>Thermodesulfobacteriota</taxon>
        <taxon>Desulfobacteria</taxon>
        <taxon>Desulfobacterales</taxon>
        <taxon>Desulfatibacillaceae</taxon>
        <taxon>Desulfatibacillum</taxon>
    </lineage>
</organism>
<feature type="transmembrane region" description="Helical" evidence="4">
    <location>
        <begin position="285"/>
        <end position="303"/>
    </location>
</feature>
<proteinExistence type="predicted"/>
<evidence type="ECO:0000256" key="4">
    <source>
        <dbReference type="SAM" id="Phobius"/>
    </source>
</evidence>
<feature type="transmembrane region" description="Helical" evidence="4">
    <location>
        <begin position="145"/>
        <end position="162"/>
    </location>
</feature>
<evidence type="ECO:0000313" key="7">
    <source>
        <dbReference type="Proteomes" id="UP000183994"/>
    </source>
</evidence>
<keyword evidence="4" id="KW-1133">Transmembrane helix</keyword>
<evidence type="ECO:0000256" key="3">
    <source>
        <dbReference type="PROSITE-ProRule" id="PRU00339"/>
    </source>
</evidence>
<evidence type="ECO:0000259" key="5">
    <source>
        <dbReference type="Pfam" id="PF13231"/>
    </source>
</evidence>
<dbReference type="STRING" id="1121393.SAMN02745216_02317"/>
<feature type="transmembrane region" description="Helical" evidence="4">
    <location>
        <begin position="244"/>
        <end position="264"/>
    </location>
</feature>
<gene>
    <name evidence="6" type="ORF">SAMN02745216_02317</name>
</gene>
<feature type="transmembrane region" description="Helical" evidence="4">
    <location>
        <begin position="377"/>
        <end position="395"/>
    </location>
</feature>
<dbReference type="PROSITE" id="PS50005">
    <property type="entry name" value="TPR"/>
    <property type="match status" value="2"/>
</dbReference>
<dbReference type="InterPro" id="IPR011990">
    <property type="entry name" value="TPR-like_helical_dom_sf"/>
</dbReference>
<feature type="repeat" description="TPR" evidence="3">
    <location>
        <begin position="546"/>
        <end position="579"/>
    </location>
</feature>
<protein>
    <submittedName>
        <fullName evidence="6">Tetratricopeptide repeat-containing protein</fullName>
    </submittedName>
</protein>
<dbReference type="Proteomes" id="UP000183994">
    <property type="component" value="Unassembled WGS sequence"/>
</dbReference>
<feature type="transmembrane region" description="Helical" evidence="4">
    <location>
        <begin position="168"/>
        <end position="187"/>
    </location>
</feature>
<dbReference type="InterPro" id="IPR038731">
    <property type="entry name" value="RgtA/B/C-like"/>
</dbReference>
<accession>A0A1M6MCI3</accession>
<feature type="repeat" description="TPR" evidence="3">
    <location>
        <begin position="512"/>
        <end position="545"/>
    </location>
</feature>
<keyword evidence="1" id="KW-0677">Repeat</keyword>
<dbReference type="PANTHER" id="PTHR44227">
    <property type="match status" value="1"/>
</dbReference>
<dbReference type="InterPro" id="IPR019734">
    <property type="entry name" value="TPR_rpt"/>
</dbReference>
<dbReference type="EMBL" id="FQZU01000012">
    <property type="protein sequence ID" value="SHJ81166.1"/>
    <property type="molecule type" value="Genomic_DNA"/>
</dbReference>
<dbReference type="OrthoDB" id="5413049at2"/>
<dbReference type="RefSeq" id="WP_073475902.1">
    <property type="nucleotide sequence ID" value="NZ_FQZU01000012.1"/>
</dbReference>
<evidence type="ECO:0000256" key="1">
    <source>
        <dbReference type="ARBA" id="ARBA00022737"/>
    </source>
</evidence>
<dbReference type="Pfam" id="PF07719">
    <property type="entry name" value="TPR_2"/>
    <property type="match status" value="1"/>
</dbReference>
<dbReference type="Gene3D" id="1.25.40.10">
    <property type="entry name" value="Tetratricopeptide repeat domain"/>
    <property type="match status" value="2"/>
</dbReference>
<feature type="transmembrane region" description="Helical" evidence="4">
    <location>
        <begin position="402"/>
        <end position="419"/>
    </location>
</feature>
<dbReference type="SMART" id="SM00028">
    <property type="entry name" value="TPR"/>
    <property type="match status" value="5"/>
</dbReference>
<dbReference type="Pfam" id="PF13181">
    <property type="entry name" value="TPR_8"/>
    <property type="match status" value="2"/>
</dbReference>
<dbReference type="InterPro" id="IPR013105">
    <property type="entry name" value="TPR_2"/>
</dbReference>
<feature type="transmembrane region" description="Helical" evidence="4">
    <location>
        <begin position="349"/>
        <end position="371"/>
    </location>
</feature>
<feature type="transmembrane region" description="Helical" evidence="4">
    <location>
        <begin position="199"/>
        <end position="232"/>
    </location>
</feature>
<keyword evidence="4" id="KW-0472">Membrane</keyword>
<dbReference type="Pfam" id="PF13231">
    <property type="entry name" value="PMT_2"/>
    <property type="match status" value="1"/>
</dbReference>
<keyword evidence="7" id="KW-1185">Reference proteome</keyword>